<dbReference type="AlphaFoldDB" id="R4XHE1"/>
<feature type="compositionally biased region" description="Polar residues" evidence="1">
    <location>
        <begin position="274"/>
        <end position="286"/>
    </location>
</feature>
<proteinExistence type="predicted"/>
<dbReference type="SMART" id="SM00066">
    <property type="entry name" value="GAL4"/>
    <property type="match status" value="2"/>
</dbReference>
<dbReference type="OrthoDB" id="10640654at2759"/>
<feature type="region of interest" description="Disordered" evidence="1">
    <location>
        <begin position="183"/>
        <end position="313"/>
    </location>
</feature>
<protein>
    <recommendedName>
        <fullName evidence="2">Zn(2)-C6 fungal-type domain-containing protein</fullName>
    </recommendedName>
</protein>
<feature type="region of interest" description="Disordered" evidence="1">
    <location>
        <begin position="488"/>
        <end position="526"/>
    </location>
</feature>
<comment type="caution">
    <text evidence="3">The sequence shown here is derived from an EMBL/GenBank/DDBJ whole genome shotgun (WGS) entry which is preliminary data.</text>
</comment>
<evidence type="ECO:0000259" key="2">
    <source>
        <dbReference type="PROSITE" id="PS50048"/>
    </source>
</evidence>
<feature type="domain" description="Zn(2)-C6 fungal-type" evidence="2">
    <location>
        <begin position="9"/>
        <end position="41"/>
    </location>
</feature>
<evidence type="ECO:0000313" key="3">
    <source>
        <dbReference type="EMBL" id="CCG85103.1"/>
    </source>
</evidence>
<organism evidence="3 4">
    <name type="scientific">Taphrina deformans (strain PYCC 5710 / ATCC 11124 / CBS 356.35 / IMI 108563 / JCM 9778 / NBRC 8474)</name>
    <name type="common">Peach leaf curl fungus</name>
    <name type="synonym">Lalaria deformans</name>
    <dbReference type="NCBI Taxonomy" id="1097556"/>
    <lineage>
        <taxon>Eukaryota</taxon>
        <taxon>Fungi</taxon>
        <taxon>Dikarya</taxon>
        <taxon>Ascomycota</taxon>
        <taxon>Taphrinomycotina</taxon>
        <taxon>Taphrinomycetes</taxon>
        <taxon>Taphrinales</taxon>
        <taxon>Taphrinaceae</taxon>
        <taxon>Taphrina</taxon>
    </lineage>
</organism>
<evidence type="ECO:0000313" key="4">
    <source>
        <dbReference type="Proteomes" id="UP000013776"/>
    </source>
</evidence>
<dbReference type="Proteomes" id="UP000013776">
    <property type="component" value="Unassembled WGS sequence"/>
</dbReference>
<keyword evidence="4" id="KW-1185">Reference proteome</keyword>
<evidence type="ECO:0000256" key="1">
    <source>
        <dbReference type="SAM" id="MobiDB-lite"/>
    </source>
</evidence>
<dbReference type="EMBL" id="CAHR02000457">
    <property type="protein sequence ID" value="CCG85103.1"/>
    <property type="molecule type" value="Genomic_DNA"/>
</dbReference>
<dbReference type="PROSITE" id="PS50048">
    <property type="entry name" value="ZN2_CY6_FUNGAL_2"/>
    <property type="match status" value="1"/>
</dbReference>
<feature type="compositionally biased region" description="Low complexity" evidence="1">
    <location>
        <begin position="297"/>
        <end position="313"/>
    </location>
</feature>
<dbReference type="GO" id="GO:0000981">
    <property type="term" value="F:DNA-binding transcription factor activity, RNA polymerase II-specific"/>
    <property type="evidence" value="ECO:0007669"/>
    <property type="project" value="InterPro"/>
</dbReference>
<dbReference type="GO" id="GO:0008270">
    <property type="term" value="F:zinc ion binding"/>
    <property type="evidence" value="ECO:0007669"/>
    <property type="project" value="InterPro"/>
</dbReference>
<name>R4XHE1_TAPDE</name>
<reference evidence="3 4" key="1">
    <citation type="journal article" date="2013" name="MBio">
        <title>Genome sequencing of the plant pathogen Taphrina deformans, the causal agent of peach leaf curl.</title>
        <authorList>
            <person name="Cisse O.H."/>
            <person name="Almeida J.M.G.C.F."/>
            <person name="Fonseca A."/>
            <person name="Kumar A.A."/>
            <person name="Salojaervi J."/>
            <person name="Overmyer K."/>
            <person name="Hauser P.M."/>
            <person name="Pagni M."/>
        </authorList>
    </citation>
    <scope>NUCLEOTIDE SEQUENCE [LARGE SCALE GENOMIC DNA]</scope>
    <source>
        <strain evidence="4">PYCC 5710 / ATCC 11124 / CBS 356.35 / IMI 108563 / JCM 9778 / NBRC 8474</strain>
    </source>
</reference>
<gene>
    <name evidence="3" type="ORF">TAPDE_005699</name>
</gene>
<feature type="compositionally biased region" description="Acidic residues" evidence="1">
    <location>
        <begin position="516"/>
        <end position="526"/>
    </location>
</feature>
<accession>R4XHE1</accession>
<feature type="compositionally biased region" description="Low complexity" evidence="1">
    <location>
        <begin position="492"/>
        <end position="505"/>
    </location>
</feature>
<sequence>MATKEPVRRCVRCKTKKKGCSRGNPCERCALAGLSAEECIYLDSDATFRSVKPKKTKEPAVHVPVAQTTKIPRATSVPTTDPNAIVRCSRCIRTARGCSHERPCQPCREHGLSEWECRYTSASSFKVRGPGARDVRKMKSLERIPAVSDFQEDGILTQTDPKQIRSYSTNTVPDIRAQLVLNQIPRDYRTPSPPTNISPISEPANYRDRSVSESPSDHRSTPRQPESSAVPIPGSKQKYVVAIDRGSASVSRPDSSVEPVSSIEPPPTVHLIPSVSQQSHANTVPESSPAIYTDDYQSSPSPFNSPQFQSSPPVHFHPVDGSYRMHPTAGESSMFPPQMPYRPPAGYVMQGQARQYAAAQAQHGFVTIPSPQNSLPFQQLSVFSQSPPYSQQQQQQQYLAHNHSLSGSPRHRTIPNPAPRYASPGPYAIPARPGSYQNTLTVGDGRGQATSPGIPIRRKAPTPFGSYSSHGASPRDHVEVDHALMEFKNKLTRQTSQTTATTQEQTTREGEGGPEEREEIPDLGEWQDELGVFAEQVMND</sequence>
<dbReference type="VEuPathDB" id="FungiDB:TAPDE_005699"/>
<feature type="compositionally biased region" description="Basic and acidic residues" evidence="1">
    <location>
        <begin position="506"/>
        <end position="515"/>
    </location>
</feature>
<feature type="compositionally biased region" description="Basic and acidic residues" evidence="1">
    <location>
        <begin position="205"/>
        <end position="220"/>
    </location>
</feature>
<dbReference type="InterPro" id="IPR001138">
    <property type="entry name" value="Zn2Cys6_DnaBD"/>
</dbReference>